<sequence>MKLSTIKKWMLCFFCCMNKMPKKIIIVFPGFGILPKEYDEILPKNIHKVHLDIWTDDELKNIVSLIEDNKLGPPGTSSYNEWFDSIVSDCKEKILSEMRRYGYKLPRIIYFSHSLGSEVAEKLSDYADGIITYGGIVKRSHIKTKNLLGTEDKLASRYYKSWPKDARPIIDLNHFSCVSEVSKNRSLTWRKKLGIPAITEKQHTDDKRYIIRREIEWFVAEFL</sequence>
<dbReference type="EMBL" id="MN738765">
    <property type="protein sequence ID" value="QHS83820.1"/>
    <property type="molecule type" value="Genomic_DNA"/>
</dbReference>
<dbReference type="AlphaFoldDB" id="A0A6C0AWU4"/>
<protein>
    <recommendedName>
        <fullName evidence="2">Alpha/beta hydrolase</fullName>
    </recommendedName>
</protein>
<name>A0A6C0AWU4_9ZZZZ</name>
<proteinExistence type="predicted"/>
<reference evidence="1" key="1">
    <citation type="journal article" date="2020" name="Nature">
        <title>Giant virus diversity and host interactions through global metagenomics.</title>
        <authorList>
            <person name="Schulz F."/>
            <person name="Roux S."/>
            <person name="Paez-Espino D."/>
            <person name="Jungbluth S."/>
            <person name="Walsh D.A."/>
            <person name="Denef V.J."/>
            <person name="McMahon K.D."/>
            <person name="Konstantinidis K.T."/>
            <person name="Eloe-Fadrosh E.A."/>
            <person name="Kyrpides N.C."/>
            <person name="Woyke T."/>
        </authorList>
    </citation>
    <scope>NUCLEOTIDE SEQUENCE</scope>
    <source>
        <strain evidence="1">GVMAG-S-ERX555961-36</strain>
    </source>
</reference>
<evidence type="ECO:0008006" key="2">
    <source>
        <dbReference type="Google" id="ProtNLM"/>
    </source>
</evidence>
<evidence type="ECO:0000313" key="1">
    <source>
        <dbReference type="EMBL" id="QHS83820.1"/>
    </source>
</evidence>
<organism evidence="1">
    <name type="scientific">viral metagenome</name>
    <dbReference type="NCBI Taxonomy" id="1070528"/>
    <lineage>
        <taxon>unclassified sequences</taxon>
        <taxon>metagenomes</taxon>
        <taxon>organismal metagenomes</taxon>
    </lineage>
</organism>
<accession>A0A6C0AWU4</accession>